<keyword evidence="6 9" id="KW-0418">Kinase</keyword>
<accession>A0ABU3BQF6</accession>
<dbReference type="CDD" id="cd00071">
    <property type="entry name" value="GMPK"/>
    <property type="match status" value="1"/>
</dbReference>
<dbReference type="Gene3D" id="3.30.63.10">
    <property type="entry name" value="Guanylate Kinase phosphate binding domain"/>
    <property type="match status" value="1"/>
</dbReference>
<feature type="domain" description="Guanylate kinase-like" evidence="10">
    <location>
        <begin position="23"/>
        <end position="205"/>
    </location>
</feature>
<protein>
    <recommendedName>
        <fullName evidence="3 9">Guanylate kinase</fullName>
        <ecNumber evidence="2 9">2.7.4.8</ecNumber>
    </recommendedName>
    <alternativeName>
        <fullName evidence="8 9">GMP kinase</fullName>
    </alternativeName>
</protein>
<evidence type="ECO:0000256" key="6">
    <source>
        <dbReference type="ARBA" id="ARBA00022777"/>
    </source>
</evidence>
<evidence type="ECO:0000313" key="12">
    <source>
        <dbReference type="Proteomes" id="UP001267426"/>
    </source>
</evidence>
<dbReference type="InterPro" id="IPR020590">
    <property type="entry name" value="Guanylate_kinase_CS"/>
</dbReference>
<evidence type="ECO:0000256" key="3">
    <source>
        <dbReference type="ARBA" id="ARBA00016296"/>
    </source>
</evidence>
<dbReference type="Gene3D" id="3.40.50.300">
    <property type="entry name" value="P-loop containing nucleotide triphosphate hydrolases"/>
    <property type="match status" value="1"/>
</dbReference>
<evidence type="ECO:0000256" key="4">
    <source>
        <dbReference type="ARBA" id="ARBA00022679"/>
    </source>
</evidence>
<evidence type="ECO:0000256" key="8">
    <source>
        <dbReference type="ARBA" id="ARBA00030128"/>
    </source>
</evidence>
<organism evidence="11 12">
    <name type="scientific">Rubrivirga litoralis</name>
    <dbReference type="NCBI Taxonomy" id="3075598"/>
    <lineage>
        <taxon>Bacteria</taxon>
        <taxon>Pseudomonadati</taxon>
        <taxon>Rhodothermota</taxon>
        <taxon>Rhodothermia</taxon>
        <taxon>Rhodothermales</taxon>
        <taxon>Rubricoccaceae</taxon>
        <taxon>Rubrivirga</taxon>
    </lineage>
</organism>
<dbReference type="EMBL" id="JAVRHT010000013">
    <property type="protein sequence ID" value="MDT0631522.1"/>
    <property type="molecule type" value="Genomic_DNA"/>
</dbReference>
<comment type="subcellular location">
    <subcellularLocation>
        <location evidence="9">Cytoplasm</location>
    </subcellularLocation>
</comment>
<dbReference type="PROSITE" id="PS50052">
    <property type="entry name" value="GUANYLATE_KINASE_2"/>
    <property type="match status" value="1"/>
</dbReference>
<dbReference type="Proteomes" id="UP001267426">
    <property type="component" value="Unassembled WGS sequence"/>
</dbReference>
<keyword evidence="12" id="KW-1185">Reference proteome</keyword>
<evidence type="ECO:0000313" key="11">
    <source>
        <dbReference type="EMBL" id="MDT0631522.1"/>
    </source>
</evidence>
<evidence type="ECO:0000256" key="5">
    <source>
        <dbReference type="ARBA" id="ARBA00022741"/>
    </source>
</evidence>
<comment type="caution">
    <text evidence="11">The sequence shown here is derived from an EMBL/GenBank/DDBJ whole genome shotgun (WGS) entry which is preliminary data.</text>
</comment>
<evidence type="ECO:0000259" key="10">
    <source>
        <dbReference type="PROSITE" id="PS50052"/>
    </source>
</evidence>
<dbReference type="EC" id="2.7.4.8" evidence="2 9"/>
<dbReference type="SUPFAM" id="SSF52540">
    <property type="entry name" value="P-loop containing nucleoside triphosphate hydrolases"/>
    <property type="match status" value="1"/>
</dbReference>
<keyword evidence="5 9" id="KW-0547">Nucleotide-binding</keyword>
<dbReference type="SMART" id="SM00072">
    <property type="entry name" value="GuKc"/>
    <property type="match status" value="1"/>
</dbReference>
<evidence type="ECO:0000256" key="1">
    <source>
        <dbReference type="ARBA" id="ARBA00005790"/>
    </source>
</evidence>
<keyword evidence="4 9" id="KW-0808">Transferase</keyword>
<evidence type="ECO:0000256" key="7">
    <source>
        <dbReference type="ARBA" id="ARBA00022840"/>
    </source>
</evidence>
<comment type="function">
    <text evidence="9">Essential for recycling GMP and indirectly, cGMP.</text>
</comment>
<comment type="similarity">
    <text evidence="1 9">Belongs to the guanylate kinase family.</text>
</comment>
<sequence>MFDERDRPPRPFVVHHSSFSVLMKLLVLTAPSGAGKTTIARRLMAEVPGLQFSVSATTREPRPAEAHGVDYFFLSPEEFLHRLSAGDFVEHEEVYPGRFYGTLREEVERTARAEGVRAVVLDIDVKGALNVKRLFGGAALTLFVEPPSLAALADRLHARGTEDEERIAVRLERAKMELGYAHEFDATVVNDDLERAVGETTARVRAFLDS</sequence>
<dbReference type="InterPro" id="IPR017665">
    <property type="entry name" value="Guanylate_kinase"/>
</dbReference>
<dbReference type="PANTHER" id="PTHR23117:SF13">
    <property type="entry name" value="GUANYLATE KINASE"/>
    <property type="match status" value="1"/>
</dbReference>
<reference evidence="11 12" key="1">
    <citation type="submission" date="2023-09" db="EMBL/GenBank/DDBJ databases">
        <authorList>
            <person name="Rey-Velasco X."/>
        </authorList>
    </citation>
    <scope>NUCLEOTIDE SEQUENCE [LARGE SCALE GENOMIC DNA]</scope>
    <source>
        <strain evidence="11 12">F394</strain>
    </source>
</reference>
<dbReference type="NCBIfam" id="TIGR03263">
    <property type="entry name" value="guanyl_kin"/>
    <property type="match status" value="1"/>
</dbReference>
<dbReference type="PROSITE" id="PS00856">
    <property type="entry name" value="GUANYLATE_KINASE_1"/>
    <property type="match status" value="1"/>
</dbReference>
<dbReference type="InterPro" id="IPR008144">
    <property type="entry name" value="Guanylate_kin-like_dom"/>
</dbReference>
<evidence type="ECO:0000256" key="9">
    <source>
        <dbReference type="HAMAP-Rule" id="MF_00328"/>
    </source>
</evidence>
<dbReference type="GO" id="GO:0004385">
    <property type="term" value="F:GMP kinase activity"/>
    <property type="evidence" value="ECO:0007669"/>
    <property type="project" value="UniProtKB-EC"/>
</dbReference>
<proteinExistence type="inferred from homology"/>
<dbReference type="PANTHER" id="PTHR23117">
    <property type="entry name" value="GUANYLATE KINASE-RELATED"/>
    <property type="match status" value="1"/>
</dbReference>
<keyword evidence="9" id="KW-0963">Cytoplasm</keyword>
<gene>
    <name evidence="9 11" type="primary">gmk</name>
    <name evidence="11" type="ORF">RM540_07125</name>
</gene>
<feature type="binding site" evidence="9">
    <location>
        <begin position="30"/>
        <end position="37"/>
    </location>
    <ligand>
        <name>ATP</name>
        <dbReference type="ChEBI" id="CHEBI:30616"/>
    </ligand>
</feature>
<dbReference type="InterPro" id="IPR027417">
    <property type="entry name" value="P-loop_NTPase"/>
</dbReference>
<keyword evidence="7 9" id="KW-0067">ATP-binding</keyword>
<dbReference type="InterPro" id="IPR008145">
    <property type="entry name" value="GK/Ca_channel_bsu"/>
</dbReference>
<name>A0ABU3BQF6_9BACT</name>
<dbReference type="HAMAP" id="MF_00328">
    <property type="entry name" value="Guanylate_kinase"/>
    <property type="match status" value="1"/>
</dbReference>
<evidence type="ECO:0000256" key="2">
    <source>
        <dbReference type="ARBA" id="ARBA00012961"/>
    </source>
</evidence>
<comment type="catalytic activity">
    <reaction evidence="9">
        <text>GMP + ATP = GDP + ADP</text>
        <dbReference type="Rhea" id="RHEA:20780"/>
        <dbReference type="ChEBI" id="CHEBI:30616"/>
        <dbReference type="ChEBI" id="CHEBI:58115"/>
        <dbReference type="ChEBI" id="CHEBI:58189"/>
        <dbReference type="ChEBI" id="CHEBI:456216"/>
        <dbReference type="EC" id="2.7.4.8"/>
    </reaction>
</comment>
<dbReference type="Pfam" id="PF00625">
    <property type="entry name" value="Guanylate_kin"/>
    <property type="match status" value="1"/>
</dbReference>